<organism evidence="1 2">
    <name type="scientific">Maioricimonas rarisocia</name>
    <dbReference type="NCBI Taxonomy" id="2528026"/>
    <lineage>
        <taxon>Bacteria</taxon>
        <taxon>Pseudomonadati</taxon>
        <taxon>Planctomycetota</taxon>
        <taxon>Planctomycetia</taxon>
        <taxon>Planctomycetales</taxon>
        <taxon>Planctomycetaceae</taxon>
        <taxon>Maioricimonas</taxon>
    </lineage>
</organism>
<dbReference type="KEGG" id="mri:Mal4_45720"/>
<gene>
    <name evidence="1" type="ORF">Mal4_45720</name>
</gene>
<evidence type="ECO:0000313" key="1">
    <source>
        <dbReference type="EMBL" id="QDU40216.1"/>
    </source>
</evidence>
<reference evidence="1 2" key="1">
    <citation type="submission" date="2019-02" db="EMBL/GenBank/DDBJ databases">
        <title>Deep-cultivation of Planctomycetes and their phenomic and genomic characterization uncovers novel biology.</title>
        <authorList>
            <person name="Wiegand S."/>
            <person name="Jogler M."/>
            <person name="Boedeker C."/>
            <person name="Pinto D."/>
            <person name="Vollmers J."/>
            <person name="Rivas-Marin E."/>
            <person name="Kohn T."/>
            <person name="Peeters S.H."/>
            <person name="Heuer A."/>
            <person name="Rast P."/>
            <person name="Oberbeckmann S."/>
            <person name="Bunk B."/>
            <person name="Jeske O."/>
            <person name="Meyerdierks A."/>
            <person name="Storesund J.E."/>
            <person name="Kallscheuer N."/>
            <person name="Luecker S."/>
            <person name="Lage O.M."/>
            <person name="Pohl T."/>
            <person name="Merkel B.J."/>
            <person name="Hornburger P."/>
            <person name="Mueller R.-W."/>
            <person name="Bruemmer F."/>
            <person name="Labrenz M."/>
            <person name="Spormann A.M."/>
            <person name="Op den Camp H."/>
            <person name="Overmann J."/>
            <person name="Amann R."/>
            <person name="Jetten M.S.M."/>
            <person name="Mascher T."/>
            <person name="Medema M.H."/>
            <person name="Devos D.P."/>
            <person name="Kaster A.-K."/>
            <person name="Ovreas L."/>
            <person name="Rohde M."/>
            <person name="Galperin M.Y."/>
            <person name="Jogler C."/>
        </authorList>
    </citation>
    <scope>NUCLEOTIDE SEQUENCE [LARGE SCALE GENOMIC DNA]</scope>
    <source>
        <strain evidence="1 2">Mal4</strain>
    </source>
</reference>
<accession>A0A517ZCJ1</accession>
<dbReference type="EMBL" id="CP036275">
    <property type="protein sequence ID" value="QDU40216.1"/>
    <property type="molecule type" value="Genomic_DNA"/>
</dbReference>
<sequence>MSNSMQQTEQALVVRLRAMGDQYRRALSIVEGLSGDAAGQSPGDLDTLQQVMRDLGRMEAEIAPLRDQWRSWQKRPGSELAAEVAGQEELLKSLITRVGGVERALIERRGQLLPDVDAAVRRQQMRKAYGHSGRRGTVPG</sequence>
<evidence type="ECO:0000313" key="2">
    <source>
        <dbReference type="Proteomes" id="UP000320496"/>
    </source>
</evidence>
<proteinExistence type="predicted"/>
<protein>
    <recommendedName>
        <fullName evidence="3">FlgN protein</fullName>
    </recommendedName>
</protein>
<name>A0A517ZCJ1_9PLAN</name>
<dbReference type="Proteomes" id="UP000320496">
    <property type="component" value="Chromosome"/>
</dbReference>
<keyword evidence="2" id="KW-1185">Reference proteome</keyword>
<dbReference type="AlphaFoldDB" id="A0A517ZCJ1"/>
<evidence type="ECO:0008006" key="3">
    <source>
        <dbReference type="Google" id="ProtNLM"/>
    </source>
</evidence>